<reference evidence="2 3" key="1">
    <citation type="submission" date="2014-02" db="EMBL/GenBank/DDBJ databases">
        <title>Draft genome sequence of Lysinibacillus odysseyi NBRC 100172.</title>
        <authorList>
            <person name="Zhang F."/>
            <person name="Wang G."/>
            <person name="Zhang L."/>
        </authorList>
    </citation>
    <scope>NUCLEOTIDE SEQUENCE [LARGE SCALE GENOMIC DNA]</scope>
    <source>
        <strain evidence="2 3">NBRC 100172</strain>
    </source>
</reference>
<feature type="transmembrane region" description="Helical" evidence="1">
    <location>
        <begin position="31"/>
        <end position="55"/>
    </location>
</feature>
<dbReference type="Proteomes" id="UP000030437">
    <property type="component" value="Unassembled WGS sequence"/>
</dbReference>
<keyword evidence="3" id="KW-1185">Reference proteome</keyword>
<evidence type="ECO:0000256" key="1">
    <source>
        <dbReference type="SAM" id="Phobius"/>
    </source>
</evidence>
<accession>A0A0A3IPV9</accession>
<dbReference type="RefSeq" id="WP_036154335.1">
    <property type="nucleotide sequence ID" value="NZ_AVCX01000006.1"/>
</dbReference>
<protein>
    <submittedName>
        <fullName evidence="2">Uncharacterized protein</fullName>
    </submittedName>
</protein>
<keyword evidence="1" id="KW-1133">Transmembrane helix</keyword>
<dbReference type="AlphaFoldDB" id="A0A0A3IPV9"/>
<name>A0A0A3IPV9_9BACI</name>
<keyword evidence="1" id="KW-0812">Transmembrane</keyword>
<evidence type="ECO:0000313" key="2">
    <source>
        <dbReference type="EMBL" id="KGR84898.1"/>
    </source>
</evidence>
<keyword evidence="1" id="KW-0472">Membrane</keyword>
<organism evidence="2 3">
    <name type="scientific">Lysinibacillus odysseyi 34hs-1 = NBRC 100172</name>
    <dbReference type="NCBI Taxonomy" id="1220589"/>
    <lineage>
        <taxon>Bacteria</taxon>
        <taxon>Bacillati</taxon>
        <taxon>Bacillota</taxon>
        <taxon>Bacilli</taxon>
        <taxon>Bacillales</taxon>
        <taxon>Bacillaceae</taxon>
        <taxon>Lysinibacillus</taxon>
    </lineage>
</organism>
<dbReference type="OrthoDB" id="2938705at2"/>
<proteinExistence type="predicted"/>
<feature type="transmembrane region" description="Helical" evidence="1">
    <location>
        <begin position="7"/>
        <end position="25"/>
    </location>
</feature>
<dbReference type="EMBL" id="JPVP01000055">
    <property type="protein sequence ID" value="KGR84898.1"/>
    <property type="molecule type" value="Genomic_DNA"/>
</dbReference>
<dbReference type="eggNOG" id="ENOG5030C8Q">
    <property type="taxonomic scope" value="Bacteria"/>
</dbReference>
<evidence type="ECO:0000313" key="3">
    <source>
        <dbReference type="Proteomes" id="UP000030437"/>
    </source>
</evidence>
<sequence>MKFLKGLYVVMSIMVFVNLSSEFILDGEYSAIASWITVMLFLLGTAFFANARFYLSRKED</sequence>
<gene>
    <name evidence="2" type="ORF">CD32_10585</name>
</gene>
<comment type="caution">
    <text evidence="2">The sequence shown here is derived from an EMBL/GenBank/DDBJ whole genome shotgun (WGS) entry which is preliminary data.</text>
</comment>